<evidence type="ECO:0000313" key="3">
    <source>
        <dbReference type="Proteomes" id="UP000887226"/>
    </source>
</evidence>
<evidence type="ECO:0000256" key="1">
    <source>
        <dbReference type="SAM" id="Phobius"/>
    </source>
</evidence>
<comment type="caution">
    <text evidence="2">The sequence shown here is derived from an EMBL/GenBank/DDBJ whole genome shotgun (WGS) entry which is preliminary data.</text>
</comment>
<dbReference type="EMBL" id="MU254232">
    <property type="protein sequence ID" value="KAG9241317.1"/>
    <property type="molecule type" value="Genomic_DNA"/>
</dbReference>
<keyword evidence="1" id="KW-1133">Transmembrane helix</keyword>
<keyword evidence="1" id="KW-0472">Membrane</keyword>
<proteinExistence type="predicted"/>
<accession>A0A9P8CC60</accession>
<gene>
    <name evidence="2" type="ORF">BJ878DRAFT_234701</name>
</gene>
<dbReference type="Proteomes" id="UP000887226">
    <property type="component" value="Unassembled WGS sequence"/>
</dbReference>
<sequence>MLWRRLFNICLGFVSSEPGIYMTKRYLRVQVNGPIMLTSSASFFLVLLIGATCRLWLRGVCPMRSVGLCYNYLKKLYIERTIRSVGLTLHVSSKTFDQFDYCDGLGFVGGRRVISLRETVLDINETASITKGTAPISVVGQLYALGTICLMIEGDDTDRVLRKALVRSGLRELEPVASRGEGLEI</sequence>
<keyword evidence="3" id="KW-1185">Reference proteome</keyword>
<keyword evidence="1" id="KW-0812">Transmembrane</keyword>
<dbReference type="AlphaFoldDB" id="A0A9P8CC60"/>
<evidence type="ECO:0000313" key="2">
    <source>
        <dbReference type="EMBL" id="KAG9241317.1"/>
    </source>
</evidence>
<feature type="transmembrane region" description="Helical" evidence="1">
    <location>
        <begin position="35"/>
        <end position="57"/>
    </location>
</feature>
<organism evidence="2 3">
    <name type="scientific">Calycina marina</name>
    <dbReference type="NCBI Taxonomy" id="1763456"/>
    <lineage>
        <taxon>Eukaryota</taxon>
        <taxon>Fungi</taxon>
        <taxon>Dikarya</taxon>
        <taxon>Ascomycota</taxon>
        <taxon>Pezizomycotina</taxon>
        <taxon>Leotiomycetes</taxon>
        <taxon>Helotiales</taxon>
        <taxon>Pezizellaceae</taxon>
        <taxon>Calycina</taxon>
    </lineage>
</organism>
<name>A0A9P8CC60_9HELO</name>
<reference evidence="2" key="1">
    <citation type="journal article" date="2021" name="IMA Fungus">
        <title>Genomic characterization of three marine fungi, including Emericellopsis atlantica sp. nov. with signatures of a generalist lifestyle and marine biomass degradation.</title>
        <authorList>
            <person name="Hagestad O.C."/>
            <person name="Hou L."/>
            <person name="Andersen J.H."/>
            <person name="Hansen E.H."/>
            <person name="Altermark B."/>
            <person name="Li C."/>
            <person name="Kuhnert E."/>
            <person name="Cox R.J."/>
            <person name="Crous P.W."/>
            <person name="Spatafora J.W."/>
            <person name="Lail K."/>
            <person name="Amirebrahimi M."/>
            <person name="Lipzen A."/>
            <person name="Pangilinan J."/>
            <person name="Andreopoulos W."/>
            <person name="Hayes R.D."/>
            <person name="Ng V."/>
            <person name="Grigoriev I.V."/>
            <person name="Jackson S.A."/>
            <person name="Sutton T.D.S."/>
            <person name="Dobson A.D.W."/>
            <person name="Rama T."/>
        </authorList>
    </citation>
    <scope>NUCLEOTIDE SEQUENCE</scope>
    <source>
        <strain evidence="2">TRa3180A</strain>
    </source>
</reference>
<protein>
    <submittedName>
        <fullName evidence="2">Uncharacterized protein</fullName>
    </submittedName>
</protein>